<name>A0A5P8W812_9NOSO</name>
<evidence type="ECO:0000313" key="2">
    <source>
        <dbReference type="EMBL" id="QFS48681.1"/>
    </source>
</evidence>
<dbReference type="AlphaFoldDB" id="A0A5P8W812"/>
<protein>
    <submittedName>
        <fullName evidence="2">Uncharacterized protein</fullName>
    </submittedName>
</protein>
<dbReference type="EMBL" id="CP045226">
    <property type="protein sequence ID" value="QFS48681.1"/>
    <property type="molecule type" value="Genomic_DNA"/>
</dbReference>
<accession>A0A5P8W812</accession>
<reference evidence="2 3" key="1">
    <citation type="submission" date="2019-10" db="EMBL/GenBank/DDBJ databases">
        <title>Genomic and transcriptomic insights into the perfect genentic adaptation of a filamentous nitrogen-fixing cyanobacterium to rice fields.</title>
        <authorList>
            <person name="Chen Z."/>
        </authorList>
    </citation>
    <scope>NUCLEOTIDE SEQUENCE [LARGE SCALE GENOMIC DNA]</scope>
    <source>
        <strain evidence="2">CCNUC1</strain>
    </source>
</reference>
<gene>
    <name evidence="2" type="ORF">GXM_06175</name>
</gene>
<sequence length="54" mass="6215">MGKDAMNRVSTNGLFVALFFEISIIIYLKLVELFCNIHFGSFDPYFFKLCEKSG</sequence>
<evidence type="ECO:0000256" key="1">
    <source>
        <dbReference type="SAM" id="Phobius"/>
    </source>
</evidence>
<keyword evidence="1" id="KW-0812">Transmembrane</keyword>
<keyword evidence="1" id="KW-0472">Membrane</keyword>
<proteinExistence type="predicted"/>
<organism evidence="2 3">
    <name type="scientific">Nostoc sphaeroides CCNUC1</name>
    <dbReference type="NCBI Taxonomy" id="2653204"/>
    <lineage>
        <taxon>Bacteria</taxon>
        <taxon>Bacillati</taxon>
        <taxon>Cyanobacteriota</taxon>
        <taxon>Cyanophyceae</taxon>
        <taxon>Nostocales</taxon>
        <taxon>Nostocaceae</taxon>
        <taxon>Nostoc</taxon>
    </lineage>
</organism>
<dbReference type="KEGG" id="nsh:GXM_06175"/>
<keyword evidence="3" id="KW-1185">Reference proteome</keyword>
<evidence type="ECO:0000313" key="3">
    <source>
        <dbReference type="Proteomes" id="UP000326678"/>
    </source>
</evidence>
<feature type="transmembrane region" description="Helical" evidence="1">
    <location>
        <begin position="12"/>
        <end position="30"/>
    </location>
</feature>
<dbReference type="Proteomes" id="UP000326678">
    <property type="component" value="Chromosome Gxm1"/>
</dbReference>
<keyword evidence="1" id="KW-1133">Transmembrane helix</keyword>